<keyword evidence="2" id="KW-1185">Reference proteome</keyword>
<organism evidence="1 2">
    <name type="scientific">Vaccinium darrowii</name>
    <dbReference type="NCBI Taxonomy" id="229202"/>
    <lineage>
        <taxon>Eukaryota</taxon>
        <taxon>Viridiplantae</taxon>
        <taxon>Streptophyta</taxon>
        <taxon>Embryophyta</taxon>
        <taxon>Tracheophyta</taxon>
        <taxon>Spermatophyta</taxon>
        <taxon>Magnoliopsida</taxon>
        <taxon>eudicotyledons</taxon>
        <taxon>Gunneridae</taxon>
        <taxon>Pentapetalae</taxon>
        <taxon>asterids</taxon>
        <taxon>Ericales</taxon>
        <taxon>Ericaceae</taxon>
        <taxon>Vaccinioideae</taxon>
        <taxon>Vaccinieae</taxon>
        <taxon>Vaccinium</taxon>
    </lineage>
</organism>
<proteinExistence type="predicted"/>
<comment type="caution">
    <text evidence="1">The sequence shown here is derived from an EMBL/GenBank/DDBJ whole genome shotgun (WGS) entry which is preliminary data.</text>
</comment>
<name>A0ACB7X6V8_9ERIC</name>
<protein>
    <submittedName>
        <fullName evidence="1">Uncharacterized protein</fullName>
    </submittedName>
</protein>
<evidence type="ECO:0000313" key="2">
    <source>
        <dbReference type="Proteomes" id="UP000828048"/>
    </source>
</evidence>
<sequence length="480" mass="55377">MEETDIPPVTEETASEVNRCLSVSGSSGRTLSLFVDLHHDVRELVALTGFEPFIETQTKTMRDHAVMWAYEVLGLSSPESSYRDPRVIPRALRWGQGFRGKSAVRGQLDFFRGELDRLTYAEVHWQVWDGIQDDHHLNSLRHIHPIPIHPELLHAVAQFWDPEFHVFRFGLQELCPTIEEFHAYLETRPETEPVVPPNRANLVKILKEKLGVSGGIARHLIRGGSLDILRLFADFSPRGNPLDYTVQNRRMFALCMCLLATYLLVPNDGNPNPSIISVAAQIEQRRDVVPMVLAETLMGLDAVKSGRTSVFAGSPLLLQMWLCDKMKLVADPANDWVYQARGWRSRGFVENRDNVEEWLDFFMAVEEDHVVWRCHWLPLPDMTAKHMGHSWVILAGLTGFSFYFPQRILRQFGIRQDVKFPYPADFHLPEFKHSVIEAYRRDWGGRVTWVQDQYPSIHLRGRYRQWLRGELEARFGSNVD</sequence>
<gene>
    <name evidence="1" type="ORF">Vadar_001678</name>
</gene>
<dbReference type="Proteomes" id="UP000828048">
    <property type="component" value="Chromosome 6"/>
</dbReference>
<reference evidence="1 2" key="1">
    <citation type="journal article" date="2021" name="Hortic Res">
        <title>High-quality reference genome and annotation aids understanding of berry development for evergreen blueberry (Vaccinium darrowii).</title>
        <authorList>
            <person name="Yu J."/>
            <person name="Hulse-Kemp A.M."/>
            <person name="Babiker E."/>
            <person name="Staton M."/>
        </authorList>
    </citation>
    <scope>NUCLEOTIDE SEQUENCE [LARGE SCALE GENOMIC DNA]</scope>
    <source>
        <strain evidence="2">cv. NJ 8807/NJ 8810</strain>
        <tissue evidence="1">Young leaf</tissue>
    </source>
</reference>
<accession>A0ACB7X6V8</accession>
<dbReference type="EMBL" id="CM037156">
    <property type="protein sequence ID" value="KAH7836466.1"/>
    <property type="molecule type" value="Genomic_DNA"/>
</dbReference>
<evidence type="ECO:0000313" key="1">
    <source>
        <dbReference type="EMBL" id="KAH7836466.1"/>
    </source>
</evidence>